<name>A0ABT0RJW9_9SPHN</name>
<protein>
    <submittedName>
        <fullName evidence="4">GNAT family N-acetyltransferase</fullName>
    </submittedName>
</protein>
<keyword evidence="5" id="KW-1185">Reference proteome</keyword>
<accession>A0ABT0RJW9</accession>
<dbReference type="Gene3D" id="3.40.630.30">
    <property type="match status" value="1"/>
</dbReference>
<dbReference type="EMBL" id="JAMGBD010000001">
    <property type="protein sequence ID" value="MCL6682921.1"/>
    <property type="molecule type" value="Genomic_DNA"/>
</dbReference>
<dbReference type="InterPro" id="IPR000182">
    <property type="entry name" value="GNAT_dom"/>
</dbReference>
<evidence type="ECO:0000256" key="1">
    <source>
        <dbReference type="ARBA" id="ARBA00022679"/>
    </source>
</evidence>
<evidence type="ECO:0000313" key="4">
    <source>
        <dbReference type="EMBL" id="MCL6682921.1"/>
    </source>
</evidence>
<keyword evidence="1" id="KW-0808">Transferase</keyword>
<dbReference type="PROSITE" id="PS51186">
    <property type="entry name" value="GNAT"/>
    <property type="match status" value="1"/>
</dbReference>
<evidence type="ECO:0000259" key="3">
    <source>
        <dbReference type="PROSITE" id="PS51186"/>
    </source>
</evidence>
<dbReference type="Proteomes" id="UP001165363">
    <property type="component" value="Unassembled WGS sequence"/>
</dbReference>
<dbReference type="PANTHER" id="PTHR43800">
    <property type="entry name" value="PEPTIDYL-LYSINE N-ACETYLTRANSFERASE YJAB"/>
    <property type="match status" value="1"/>
</dbReference>
<organism evidence="4 5">
    <name type="scientific">Sphingomonas alba</name>
    <dbReference type="NCBI Taxonomy" id="2908208"/>
    <lineage>
        <taxon>Bacteria</taxon>
        <taxon>Pseudomonadati</taxon>
        <taxon>Pseudomonadota</taxon>
        <taxon>Alphaproteobacteria</taxon>
        <taxon>Sphingomonadales</taxon>
        <taxon>Sphingomonadaceae</taxon>
        <taxon>Sphingomonas</taxon>
    </lineage>
</organism>
<dbReference type="RefSeq" id="WP_249846861.1">
    <property type="nucleotide sequence ID" value="NZ_JAMGBD010000001.1"/>
</dbReference>
<dbReference type="InterPro" id="IPR016181">
    <property type="entry name" value="Acyl_CoA_acyltransferase"/>
</dbReference>
<reference evidence="4" key="1">
    <citation type="submission" date="2022-05" db="EMBL/GenBank/DDBJ databases">
        <authorList>
            <person name="Jo J.-H."/>
            <person name="Im W.-T."/>
        </authorList>
    </citation>
    <scope>NUCLEOTIDE SEQUENCE</scope>
    <source>
        <strain evidence="4">SE158</strain>
    </source>
</reference>
<keyword evidence="2" id="KW-0012">Acyltransferase</keyword>
<gene>
    <name evidence="4" type="ORF">LZ536_03260</name>
</gene>
<dbReference type="Pfam" id="PF00583">
    <property type="entry name" value="Acetyltransf_1"/>
    <property type="match status" value="1"/>
</dbReference>
<proteinExistence type="predicted"/>
<evidence type="ECO:0000313" key="5">
    <source>
        <dbReference type="Proteomes" id="UP001165363"/>
    </source>
</evidence>
<sequence>MSGRPDMPGCMAVGRPLEDLPDGQLAAVVTYLEMLEPPATEVPESALRLRRVAEPTVNQYRALFRKVGAPWLWFSRLKLKDADLQAIIGDREIHLYEVAAVEAVVGMLELDFRQPGQCELAFVGLVPELSGRGHGRWLLAHAVRLAWREGVKRVHVHTCTLDHPAAVAAYRRAGFVPYKRGIERFTDPRLTGDLPPDSAPQCPLLGTLTVESPDP</sequence>
<dbReference type="SUPFAM" id="SSF55729">
    <property type="entry name" value="Acyl-CoA N-acyltransferases (Nat)"/>
    <property type="match status" value="1"/>
</dbReference>
<dbReference type="PANTHER" id="PTHR43800:SF1">
    <property type="entry name" value="PEPTIDYL-LYSINE N-ACETYLTRANSFERASE YJAB"/>
    <property type="match status" value="1"/>
</dbReference>
<feature type="domain" description="N-acetyltransferase" evidence="3">
    <location>
        <begin position="47"/>
        <end position="193"/>
    </location>
</feature>
<comment type="caution">
    <text evidence="4">The sequence shown here is derived from an EMBL/GenBank/DDBJ whole genome shotgun (WGS) entry which is preliminary data.</text>
</comment>
<evidence type="ECO:0000256" key="2">
    <source>
        <dbReference type="ARBA" id="ARBA00023315"/>
    </source>
</evidence>